<organism evidence="3 4">
    <name type="scientific">Porcisia hertigi</name>
    <dbReference type="NCBI Taxonomy" id="2761500"/>
    <lineage>
        <taxon>Eukaryota</taxon>
        <taxon>Discoba</taxon>
        <taxon>Euglenozoa</taxon>
        <taxon>Kinetoplastea</taxon>
        <taxon>Metakinetoplastina</taxon>
        <taxon>Trypanosomatida</taxon>
        <taxon>Trypanosomatidae</taxon>
        <taxon>Leishmaniinae</taxon>
        <taxon>Porcisia</taxon>
    </lineage>
</organism>
<dbReference type="AlphaFoldDB" id="A0A836ICH1"/>
<dbReference type="GO" id="GO:0000722">
    <property type="term" value="P:telomere maintenance via recombination"/>
    <property type="evidence" value="ECO:0007669"/>
    <property type="project" value="TreeGrafter"/>
</dbReference>
<dbReference type="GO" id="GO:0051880">
    <property type="term" value="F:G-quadruplex DNA binding"/>
    <property type="evidence" value="ECO:0007669"/>
    <property type="project" value="TreeGrafter"/>
</dbReference>
<dbReference type="GO" id="GO:0070192">
    <property type="term" value="P:chromosome organization involved in meiotic cell cycle"/>
    <property type="evidence" value="ECO:0007669"/>
    <property type="project" value="TreeGrafter"/>
</dbReference>
<name>A0A836ICH1_9TRYP</name>
<keyword evidence="1" id="KW-0175">Coiled coil</keyword>
<dbReference type="GeneID" id="94292266"/>
<dbReference type="KEGG" id="phet:94292266"/>
<feature type="compositionally biased region" description="Low complexity" evidence="2">
    <location>
        <begin position="183"/>
        <end position="200"/>
    </location>
</feature>
<comment type="caution">
    <text evidence="3">The sequence shown here is derived from an EMBL/GenBank/DDBJ whole genome shotgun (WGS) entry which is preliminary data.</text>
</comment>
<feature type="compositionally biased region" description="Polar residues" evidence="2">
    <location>
        <begin position="148"/>
        <end position="157"/>
    </location>
</feature>
<keyword evidence="4" id="KW-1185">Reference proteome</keyword>
<dbReference type="GO" id="GO:0003691">
    <property type="term" value="F:double-stranded telomeric DNA binding"/>
    <property type="evidence" value="ECO:0007669"/>
    <property type="project" value="TreeGrafter"/>
</dbReference>
<dbReference type="GO" id="GO:0007004">
    <property type="term" value="P:telomere maintenance via telomerase"/>
    <property type="evidence" value="ECO:0007669"/>
    <property type="project" value="TreeGrafter"/>
</dbReference>
<feature type="coiled-coil region" evidence="1">
    <location>
        <begin position="498"/>
        <end position="585"/>
    </location>
</feature>
<gene>
    <name evidence="3" type="ORF">JKF63_06239</name>
</gene>
<evidence type="ECO:0000313" key="4">
    <source>
        <dbReference type="Proteomes" id="UP000674318"/>
    </source>
</evidence>
<dbReference type="GO" id="GO:0030870">
    <property type="term" value="C:Mre11 complex"/>
    <property type="evidence" value="ECO:0007669"/>
    <property type="project" value="TreeGrafter"/>
</dbReference>
<feature type="region of interest" description="Disordered" evidence="2">
    <location>
        <begin position="136"/>
        <end position="263"/>
    </location>
</feature>
<evidence type="ECO:0000256" key="2">
    <source>
        <dbReference type="SAM" id="MobiDB-lite"/>
    </source>
</evidence>
<dbReference type="GO" id="GO:0000794">
    <property type="term" value="C:condensed nuclear chromosome"/>
    <property type="evidence" value="ECO:0007669"/>
    <property type="project" value="TreeGrafter"/>
</dbReference>
<dbReference type="Proteomes" id="UP000674318">
    <property type="component" value="Chromosome 13"/>
</dbReference>
<reference evidence="3 4" key="1">
    <citation type="submission" date="2021-02" db="EMBL/GenBank/DDBJ databases">
        <title>Porcisia hertigi Genome sequencing and assembly.</title>
        <authorList>
            <person name="Almutairi H."/>
            <person name="Gatherer D."/>
        </authorList>
    </citation>
    <scope>NUCLEOTIDE SEQUENCE [LARGE SCALE GENOMIC DNA]</scope>
    <source>
        <strain evidence="3 4">C119</strain>
    </source>
</reference>
<sequence length="752" mass="82071">MWNSLLDQIQQRIDDAVDLLGDDEVEDFEQEDSAHVGLDTTLSLKGSALRQPPLSSSKSLDTGAGVERWEENELSEALLSPTTPEAFLRGPALVGTMPPASPTPLSSSSTHSLSVITSQSKPAALCDGGDVLPFATESPPCLPPSKEAGQQDSSSNVLFDATPSRAGGGLELQDGEASRSLEGLAAPPSLGASSAKSPPLEAVEVQNSSQPQPEGTPAMTTDPSSVLSASERALNAPCYPAPSLPVTAEPSPPPSSTAMARESSDLGQLLRFQEQLAKEMENVTTLQCENAYLKDRVSVLEEELANATASLAQSGEGERHISLLIEKLGRERERRKAVAEERSELKKRVQDLEEELEASRVREESWRSNQERVRGSQIAAQQRIAQLEKDAQICNALVDDLTTQLNEAKHSNGVLENQVEELRVSYATQLDTVKESSSGTADQLRHEVEQLRSSLQNLSNEYTTRVAGLEHEVQSASMRAHHAEVRLSEIEIESVNTLQDLRTELEDYQRCSATWKAEAQKTRNEYTELLDRYASLKRSRAEAEVDLRDRLGSESNTVLALRKGISEWEERYLALQESVSVLQTEIGEQRKVILQLESTIQKMKASSAERLDPPSSEVLLCASTPAEGRAPSSEPPQSALHLSGRLGGRLMSVPPPNPFVSVERSPWSDSTDRRTRERLQQEVVRQSAELERLRVASGEVEAWKEKYNRLQGEHDLLLQLYGQLEESVSVLKKKAAAVVSSAPDSASAAAAS</sequence>
<evidence type="ECO:0000313" key="3">
    <source>
        <dbReference type="EMBL" id="KAG5509534.1"/>
    </source>
</evidence>
<feature type="coiled-coil region" evidence="1">
    <location>
        <begin position="676"/>
        <end position="720"/>
    </location>
</feature>
<proteinExistence type="predicted"/>
<protein>
    <submittedName>
        <fullName evidence="3">Uncharacterized protein</fullName>
    </submittedName>
</protein>
<evidence type="ECO:0000256" key="1">
    <source>
        <dbReference type="SAM" id="Coils"/>
    </source>
</evidence>
<feature type="compositionally biased region" description="Low complexity" evidence="2">
    <location>
        <begin position="103"/>
        <end position="114"/>
    </location>
</feature>
<dbReference type="PANTHER" id="PTHR18867:SF12">
    <property type="entry name" value="DNA REPAIR PROTEIN RAD50"/>
    <property type="match status" value="1"/>
</dbReference>
<dbReference type="GO" id="GO:0006302">
    <property type="term" value="P:double-strand break repair"/>
    <property type="evidence" value="ECO:0007669"/>
    <property type="project" value="TreeGrafter"/>
</dbReference>
<dbReference type="RefSeq" id="XP_067758686.1">
    <property type="nucleotide sequence ID" value="XM_067902189.1"/>
</dbReference>
<dbReference type="PANTHER" id="PTHR18867">
    <property type="entry name" value="RAD50"/>
    <property type="match status" value="1"/>
</dbReference>
<accession>A0A836ICH1</accession>
<feature type="coiled-coil region" evidence="1">
    <location>
        <begin position="269"/>
        <end position="461"/>
    </location>
</feature>
<feature type="region of interest" description="Disordered" evidence="2">
    <location>
        <begin position="47"/>
        <end position="114"/>
    </location>
</feature>
<dbReference type="OrthoDB" id="267612at2759"/>
<dbReference type="EMBL" id="JAFJZO010000013">
    <property type="protein sequence ID" value="KAG5509534.1"/>
    <property type="molecule type" value="Genomic_DNA"/>
</dbReference>
<dbReference type="GO" id="GO:0043047">
    <property type="term" value="F:single-stranded telomeric DNA binding"/>
    <property type="evidence" value="ECO:0007669"/>
    <property type="project" value="TreeGrafter"/>
</dbReference>
<feature type="compositionally biased region" description="Polar residues" evidence="2">
    <location>
        <begin position="205"/>
        <end position="228"/>
    </location>
</feature>